<feature type="transmembrane region" description="Helical" evidence="1">
    <location>
        <begin position="155"/>
        <end position="175"/>
    </location>
</feature>
<proteinExistence type="predicted"/>
<keyword evidence="1" id="KW-0472">Membrane</keyword>
<dbReference type="Proteomes" id="UP000177876">
    <property type="component" value="Unassembled WGS sequence"/>
</dbReference>
<keyword evidence="1" id="KW-1133">Transmembrane helix</keyword>
<dbReference type="EMBL" id="MELK01000053">
    <property type="protein sequence ID" value="OFW55476.1"/>
    <property type="molecule type" value="Genomic_DNA"/>
</dbReference>
<evidence type="ECO:0000313" key="2">
    <source>
        <dbReference type="EMBL" id="OFW55476.1"/>
    </source>
</evidence>
<dbReference type="InterPro" id="IPR010787">
    <property type="entry name" value="DUF1385"/>
</dbReference>
<dbReference type="Pfam" id="PF07136">
    <property type="entry name" value="DUF1385"/>
    <property type="match status" value="1"/>
</dbReference>
<name>A0A1F2WF52_9ACTN</name>
<evidence type="ECO:0000313" key="3">
    <source>
        <dbReference type="Proteomes" id="UP000177876"/>
    </source>
</evidence>
<reference evidence="2 3" key="1">
    <citation type="journal article" date="2016" name="Nat. Commun.">
        <title>Thousands of microbial genomes shed light on interconnected biogeochemical processes in an aquifer system.</title>
        <authorList>
            <person name="Anantharaman K."/>
            <person name="Brown C.T."/>
            <person name="Hug L.A."/>
            <person name="Sharon I."/>
            <person name="Castelle C.J."/>
            <person name="Probst A.J."/>
            <person name="Thomas B.C."/>
            <person name="Singh A."/>
            <person name="Wilkins M.J."/>
            <person name="Karaoz U."/>
            <person name="Brodie E.L."/>
            <person name="Williams K.H."/>
            <person name="Hubbard S.S."/>
            <person name="Banfield J.F."/>
        </authorList>
    </citation>
    <scope>NUCLEOTIDE SEQUENCE [LARGE SCALE GENOMIC DNA]</scope>
</reference>
<comment type="caution">
    <text evidence="2">The sequence shown here is derived from an EMBL/GenBank/DDBJ whole genome shotgun (WGS) entry which is preliminary data.</text>
</comment>
<keyword evidence="1" id="KW-0812">Transmembrane</keyword>
<accession>A0A1F2WF52</accession>
<feature type="transmembrane region" description="Helical" evidence="1">
    <location>
        <begin position="122"/>
        <end position="143"/>
    </location>
</feature>
<feature type="transmembrane region" description="Helical" evidence="1">
    <location>
        <begin position="220"/>
        <end position="239"/>
    </location>
</feature>
<dbReference type="AlphaFoldDB" id="A0A1F2WF52"/>
<evidence type="ECO:0000256" key="1">
    <source>
        <dbReference type="SAM" id="Phobius"/>
    </source>
</evidence>
<evidence type="ECO:0008006" key="4">
    <source>
        <dbReference type="Google" id="ProtNLM"/>
    </source>
</evidence>
<sequence>MPASFPPPACFVLSAKPAEKKKADTRVGGQAVIEGVMMRGRRFWALAVRKPDGTIYSQVKPLRSFLVRHPSWDKPFGRGIFILGESLALGWRALSLSADIALEEENQNRASGRKAFGTIEKAFSLIVAILLAVGLFIALPTWLGPLLVGRSSPVWAWNLVEGGIRIAIFIAYLALVSLSKEMRRVFEYHGAEHQSIHVWEKGEPLEPDAALREGTEHIRCGTAFILLVLVLTVLVYSFLGRPALWLRILERLAIIPLIAGVSYEIMRLADRRRSRLLKVIVVPGLALQKLTTRRPDREQAEVALTALRLLLAEEGRGE</sequence>
<organism evidence="2 3">
    <name type="scientific">Candidatus Solincola sediminis</name>
    <dbReference type="NCBI Taxonomy" id="1797199"/>
    <lineage>
        <taxon>Bacteria</taxon>
        <taxon>Bacillati</taxon>
        <taxon>Actinomycetota</taxon>
        <taxon>Candidatus Geothermincolia</taxon>
        <taxon>Candidatus Geothermincolales</taxon>
        <taxon>Candidatus Geothermincolaceae</taxon>
        <taxon>Candidatus Solincola</taxon>
    </lineage>
</organism>
<feature type="transmembrane region" description="Helical" evidence="1">
    <location>
        <begin position="245"/>
        <end position="266"/>
    </location>
</feature>
<gene>
    <name evidence="2" type="ORF">A2Y75_09100</name>
</gene>
<dbReference type="PANTHER" id="PTHR42867:SF1">
    <property type="entry name" value="MEMBRANE PROTEIN-RELATED"/>
    <property type="match status" value="1"/>
</dbReference>
<dbReference type="STRING" id="1797197.A2Y75_09100"/>
<protein>
    <recommendedName>
        <fullName evidence="4">DUF1385 domain-containing protein</fullName>
    </recommendedName>
</protein>
<dbReference type="PANTHER" id="PTHR42867">
    <property type="entry name" value="MEMBRANE PROTEIN-RELATED"/>
    <property type="match status" value="1"/>
</dbReference>